<dbReference type="CDD" id="cd02961">
    <property type="entry name" value="PDI_a_family"/>
    <property type="match status" value="1"/>
</dbReference>
<evidence type="ECO:0000256" key="3">
    <source>
        <dbReference type="SAM" id="Phobius"/>
    </source>
</evidence>
<accession>A0A0V0R924</accession>
<comment type="caution">
    <text evidence="5">The sequence shown here is derived from an EMBL/GenBank/DDBJ whole genome shotgun (WGS) entry which is preliminary data.</text>
</comment>
<dbReference type="Proteomes" id="UP000054937">
    <property type="component" value="Unassembled WGS sequence"/>
</dbReference>
<sequence>MSPEYNKLFEFYDQNKKEQVIIAKINCSENEVFCREHHVHSYPNIKFYPANQKKAKSQFQGDRTFQELKNWISRLQTKEKPSQDESQNKNQEKNQKKIQEKNQKKTQENEENNDISSVIYDSSQLQIEIKKVLQDGLAENYIQRNENKQAFYEKDFAGKAEVLFDEIHSIRRELKELNIINQQNLKLLNRSITQADNLQDQRIVIENDISLLTQQIDLGKNQILNQIDTDSKNLQEIEKSLQEQKKQGGKKSHFKYFIFSLFSGLLIGYLITYIVSLLTKKSEQEENEELKLY</sequence>
<dbReference type="EMBL" id="LDAU01000009">
    <property type="protein sequence ID" value="KRX11004.1"/>
    <property type="molecule type" value="Genomic_DNA"/>
</dbReference>
<protein>
    <submittedName>
        <fullName evidence="5">Thioredoxin-like fold</fullName>
    </submittedName>
</protein>
<dbReference type="InterPro" id="IPR051063">
    <property type="entry name" value="PDI"/>
</dbReference>
<evidence type="ECO:0000313" key="6">
    <source>
        <dbReference type="Proteomes" id="UP000054937"/>
    </source>
</evidence>
<keyword evidence="3" id="KW-0812">Transmembrane</keyword>
<dbReference type="GO" id="GO:0003756">
    <property type="term" value="F:protein disulfide isomerase activity"/>
    <property type="evidence" value="ECO:0007669"/>
    <property type="project" value="TreeGrafter"/>
</dbReference>
<reference evidence="5 6" key="1">
    <citation type="journal article" date="2015" name="Sci. Rep.">
        <title>Genome of the facultative scuticociliatosis pathogen Pseudocohnilembus persalinus provides insight into its virulence through horizontal gene transfer.</title>
        <authorList>
            <person name="Xiong J."/>
            <person name="Wang G."/>
            <person name="Cheng J."/>
            <person name="Tian M."/>
            <person name="Pan X."/>
            <person name="Warren A."/>
            <person name="Jiang C."/>
            <person name="Yuan D."/>
            <person name="Miao W."/>
        </authorList>
    </citation>
    <scope>NUCLEOTIDE SEQUENCE [LARGE SCALE GENOMIC DNA]</scope>
    <source>
        <strain evidence="5">36N120E</strain>
    </source>
</reference>
<keyword evidence="1" id="KW-0175">Coiled coil</keyword>
<gene>
    <name evidence="5" type="ORF">PPERSA_03062</name>
</gene>
<dbReference type="PANTHER" id="PTHR45672">
    <property type="entry name" value="PROTEIN DISULFIDE-ISOMERASE C17H9.14C-RELATED"/>
    <property type="match status" value="1"/>
</dbReference>
<proteinExistence type="predicted"/>
<keyword evidence="3" id="KW-1133">Transmembrane helix</keyword>
<keyword evidence="3" id="KW-0472">Membrane</keyword>
<evidence type="ECO:0000256" key="2">
    <source>
        <dbReference type="SAM" id="MobiDB-lite"/>
    </source>
</evidence>
<dbReference type="GO" id="GO:0006457">
    <property type="term" value="P:protein folding"/>
    <property type="evidence" value="ECO:0007669"/>
    <property type="project" value="TreeGrafter"/>
</dbReference>
<feature type="compositionally biased region" description="Basic and acidic residues" evidence="2">
    <location>
        <begin position="76"/>
        <end position="108"/>
    </location>
</feature>
<dbReference type="GO" id="GO:0005783">
    <property type="term" value="C:endoplasmic reticulum"/>
    <property type="evidence" value="ECO:0007669"/>
    <property type="project" value="TreeGrafter"/>
</dbReference>
<evidence type="ECO:0000259" key="4">
    <source>
        <dbReference type="Pfam" id="PF00085"/>
    </source>
</evidence>
<feature type="region of interest" description="Disordered" evidence="2">
    <location>
        <begin position="76"/>
        <end position="114"/>
    </location>
</feature>
<evidence type="ECO:0000313" key="5">
    <source>
        <dbReference type="EMBL" id="KRX11004.1"/>
    </source>
</evidence>
<feature type="domain" description="Thioredoxin" evidence="4">
    <location>
        <begin position="1"/>
        <end position="73"/>
    </location>
</feature>
<dbReference type="InterPro" id="IPR013766">
    <property type="entry name" value="Thioredoxin_domain"/>
</dbReference>
<dbReference type="Gene3D" id="3.40.30.10">
    <property type="entry name" value="Glutaredoxin"/>
    <property type="match status" value="1"/>
</dbReference>
<keyword evidence="6" id="KW-1185">Reference proteome</keyword>
<dbReference type="InParanoid" id="A0A0V0R924"/>
<evidence type="ECO:0000256" key="1">
    <source>
        <dbReference type="SAM" id="Coils"/>
    </source>
</evidence>
<dbReference type="InterPro" id="IPR036249">
    <property type="entry name" value="Thioredoxin-like_sf"/>
</dbReference>
<dbReference type="Pfam" id="PF00085">
    <property type="entry name" value="Thioredoxin"/>
    <property type="match status" value="1"/>
</dbReference>
<dbReference type="SUPFAM" id="SSF52833">
    <property type="entry name" value="Thioredoxin-like"/>
    <property type="match status" value="1"/>
</dbReference>
<dbReference type="AlphaFoldDB" id="A0A0V0R924"/>
<organism evidence="5 6">
    <name type="scientific">Pseudocohnilembus persalinus</name>
    <name type="common">Ciliate</name>
    <dbReference type="NCBI Taxonomy" id="266149"/>
    <lineage>
        <taxon>Eukaryota</taxon>
        <taxon>Sar</taxon>
        <taxon>Alveolata</taxon>
        <taxon>Ciliophora</taxon>
        <taxon>Intramacronucleata</taxon>
        <taxon>Oligohymenophorea</taxon>
        <taxon>Scuticociliatia</taxon>
        <taxon>Philasterida</taxon>
        <taxon>Pseudocohnilembidae</taxon>
        <taxon>Pseudocohnilembus</taxon>
    </lineage>
</organism>
<name>A0A0V0R924_PSEPJ</name>
<feature type="coiled-coil region" evidence="1">
    <location>
        <begin position="195"/>
        <end position="247"/>
    </location>
</feature>
<feature type="transmembrane region" description="Helical" evidence="3">
    <location>
        <begin position="254"/>
        <end position="275"/>
    </location>
</feature>